<accession>A0A6L8LR47</accession>
<keyword evidence="2" id="KW-1185">Reference proteome</keyword>
<name>A0A6L8LR47_9RHOB</name>
<gene>
    <name evidence="1" type="ORF">GR167_11665</name>
</gene>
<comment type="caution">
    <text evidence="1">The sequence shown here is derived from an EMBL/GenBank/DDBJ whole genome shotgun (WGS) entry which is preliminary data.</text>
</comment>
<dbReference type="EMBL" id="WWEN01000004">
    <property type="protein sequence ID" value="MYM55962.1"/>
    <property type="molecule type" value="Genomic_DNA"/>
</dbReference>
<organism evidence="1 2">
    <name type="scientific">Thalassovita mangrovi</name>
    <dbReference type="NCBI Taxonomy" id="2692236"/>
    <lineage>
        <taxon>Bacteria</taxon>
        <taxon>Pseudomonadati</taxon>
        <taxon>Pseudomonadota</taxon>
        <taxon>Alphaproteobacteria</taxon>
        <taxon>Rhodobacterales</taxon>
        <taxon>Roseobacteraceae</taxon>
        <taxon>Thalassovita</taxon>
    </lineage>
</organism>
<reference evidence="1 2" key="1">
    <citation type="submission" date="2020-01" db="EMBL/GenBank/DDBJ databases">
        <authorList>
            <person name="Chen S."/>
        </authorList>
    </citation>
    <scope>NUCLEOTIDE SEQUENCE [LARGE SCALE GENOMIC DNA]</scope>
    <source>
        <strain evidence="1 2">GS-10</strain>
    </source>
</reference>
<evidence type="ECO:0000313" key="2">
    <source>
        <dbReference type="Proteomes" id="UP000479043"/>
    </source>
</evidence>
<dbReference type="AlphaFoldDB" id="A0A6L8LR47"/>
<proteinExistence type="predicted"/>
<dbReference type="Proteomes" id="UP000479043">
    <property type="component" value="Unassembled WGS sequence"/>
</dbReference>
<sequence>MIASPSNGLGPLGPEDIDAGDCARCGTGLKMGKLRVPGHRVLADATCPQCSDEYFIDVPSSFALLSPVRYCHTQQRHLGAAILPFWQNWFDKMMEAQAEVEVEINLGKAVERPLLLHCLDPIFGHALKRLFHADAYMKRYPERPLIPLIAPWLQSFLPEGIAGAITVKWKGGSGLGWSRELDNRMAAFIQQYPGTEFCQTVPSLASEDIDISRFSGVQPMERSSGRNRARPTVCYVWRDTRCWGGSIEAQLENVQQLRRQLLSETPDMRFVVAGISSSDRWDDETEFLLFEKPGPEQDRQLNLLYSQSDVVIGGHGSNMILPSAHAGGTVELVPPKRWHNAWTASFFRSDCSPAEAVFYHRYLPDTTDIGTICDVVHVISGFAPRFDLLGGGDNTRFERVDAGRLTAEAASLPGFRP</sequence>
<evidence type="ECO:0000313" key="1">
    <source>
        <dbReference type="EMBL" id="MYM55962.1"/>
    </source>
</evidence>
<protein>
    <submittedName>
        <fullName evidence="1">Uncharacterized protein</fullName>
    </submittedName>
</protein>
<dbReference type="RefSeq" id="WP_160973676.1">
    <property type="nucleotide sequence ID" value="NZ_WWEN01000004.1"/>
</dbReference>